<dbReference type="InterPro" id="IPR012340">
    <property type="entry name" value="NA-bd_OB-fold"/>
</dbReference>
<comment type="similarity">
    <text evidence="2 9">Belongs to the replication factor A protein 1 family.</text>
</comment>
<dbReference type="SUPFAM" id="SSF50249">
    <property type="entry name" value="Nucleic acid-binding proteins"/>
    <property type="match status" value="4"/>
</dbReference>
<dbReference type="GO" id="GO:0007004">
    <property type="term" value="P:telomere maintenance via telomerase"/>
    <property type="evidence" value="ECO:0007669"/>
    <property type="project" value="UniProtKB-ARBA"/>
</dbReference>
<dbReference type="GO" id="GO:0006260">
    <property type="term" value="P:DNA replication"/>
    <property type="evidence" value="ECO:0007669"/>
    <property type="project" value="UniProtKB-KW"/>
</dbReference>
<evidence type="ECO:0000256" key="6">
    <source>
        <dbReference type="ARBA" id="ARBA00022833"/>
    </source>
</evidence>
<dbReference type="CDD" id="cd04474">
    <property type="entry name" value="RPA1_DBD_A"/>
    <property type="match status" value="1"/>
</dbReference>
<dbReference type="AlphaFoldDB" id="A0A166E519"/>
<comment type="subunit">
    <text evidence="9">Component of the heterotrimeric canonical replication protein A complex (RPA).</text>
</comment>
<dbReference type="Gene3D" id="2.40.50.140">
    <property type="entry name" value="Nucleic acid-binding proteins"/>
    <property type="match status" value="4"/>
</dbReference>
<dbReference type="OrthoDB" id="1751331at2759"/>
<dbReference type="InterPro" id="IPR004591">
    <property type="entry name" value="Rfa1"/>
</dbReference>
<evidence type="ECO:0000256" key="3">
    <source>
        <dbReference type="ARBA" id="ARBA00022705"/>
    </source>
</evidence>
<evidence type="ECO:0000256" key="5">
    <source>
        <dbReference type="ARBA" id="ARBA00022771"/>
    </source>
</evidence>
<dbReference type="CDD" id="cd04476">
    <property type="entry name" value="RPA1_DBD_C"/>
    <property type="match status" value="1"/>
</dbReference>
<dbReference type="EMBL" id="KV428049">
    <property type="protein sequence ID" value="KZT39216.1"/>
    <property type="molecule type" value="Genomic_DNA"/>
</dbReference>
<dbReference type="InterPro" id="IPR013955">
    <property type="entry name" value="Rep_factor-A_C"/>
</dbReference>
<dbReference type="GO" id="GO:0006281">
    <property type="term" value="P:DNA repair"/>
    <property type="evidence" value="ECO:0007669"/>
    <property type="project" value="InterPro"/>
</dbReference>
<dbReference type="GO" id="GO:0008270">
    <property type="term" value="F:zinc ion binding"/>
    <property type="evidence" value="ECO:0007669"/>
    <property type="project" value="UniProtKB-KW"/>
</dbReference>
<dbReference type="GO" id="GO:0000781">
    <property type="term" value="C:chromosome, telomeric region"/>
    <property type="evidence" value="ECO:0007669"/>
    <property type="project" value="UniProtKB-ARBA"/>
</dbReference>
<evidence type="ECO:0000256" key="10">
    <source>
        <dbReference type="SAM" id="MobiDB-lite"/>
    </source>
</evidence>
<comment type="function">
    <text evidence="9">As part of the replication protein A (RPA/RP-A), a single-stranded DNA-binding heterotrimeric complex, may play an essential role in DNA replication, recombination and repair. Binds and stabilizes single-stranded DNA intermediates, preventing complementary DNA reannealing and recruiting different proteins involved in DNA metabolism.</text>
</comment>
<dbReference type="GO" id="GO:0006310">
    <property type="term" value="P:DNA recombination"/>
    <property type="evidence" value="ECO:0007669"/>
    <property type="project" value="InterPro"/>
</dbReference>
<dbReference type="Pfam" id="PF01336">
    <property type="entry name" value="tRNA_anti-codon"/>
    <property type="match status" value="1"/>
</dbReference>
<evidence type="ECO:0000313" key="15">
    <source>
        <dbReference type="EMBL" id="KZT39216.1"/>
    </source>
</evidence>
<evidence type="ECO:0000259" key="13">
    <source>
        <dbReference type="Pfam" id="PF08646"/>
    </source>
</evidence>
<reference evidence="15 16" key="1">
    <citation type="journal article" date="2016" name="Mol. Biol. Evol.">
        <title>Comparative Genomics of Early-Diverging Mushroom-Forming Fungi Provides Insights into the Origins of Lignocellulose Decay Capabilities.</title>
        <authorList>
            <person name="Nagy L.G."/>
            <person name="Riley R."/>
            <person name="Tritt A."/>
            <person name="Adam C."/>
            <person name="Daum C."/>
            <person name="Floudas D."/>
            <person name="Sun H."/>
            <person name="Yadav J.S."/>
            <person name="Pangilinan J."/>
            <person name="Larsson K.H."/>
            <person name="Matsuura K."/>
            <person name="Barry K."/>
            <person name="Labutti K."/>
            <person name="Kuo R."/>
            <person name="Ohm R.A."/>
            <person name="Bhattacharya S.S."/>
            <person name="Shirouzu T."/>
            <person name="Yoshinaga Y."/>
            <person name="Martin F.M."/>
            <person name="Grigoriev I.V."/>
            <person name="Hibbett D.S."/>
        </authorList>
    </citation>
    <scope>NUCLEOTIDE SEQUENCE [LARGE SCALE GENOMIC DNA]</scope>
    <source>
        <strain evidence="15 16">HHB10207 ss-3</strain>
    </source>
</reference>
<organism evidence="15 16">
    <name type="scientific">Sistotremastrum suecicum HHB10207 ss-3</name>
    <dbReference type="NCBI Taxonomy" id="1314776"/>
    <lineage>
        <taxon>Eukaryota</taxon>
        <taxon>Fungi</taxon>
        <taxon>Dikarya</taxon>
        <taxon>Basidiomycota</taxon>
        <taxon>Agaricomycotina</taxon>
        <taxon>Agaricomycetes</taxon>
        <taxon>Sistotremastrales</taxon>
        <taxon>Sistotremastraceae</taxon>
        <taxon>Sistotremastrum</taxon>
    </lineage>
</organism>
<evidence type="ECO:0000256" key="4">
    <source>
        <dbReference type="ARBA" id="ARBA00022723"/>
    </source>
</evidence>
<accession>A0A166E519</accession>
<feature type="domain" description="OB" evidence="11">
    <location>
        <begin position="183"/>
        <end position="263"/>
    </location>
</feature>
<keyword evidence="3 9" id="KW-0235">DNA replication</keyword>
<keyword evidence="4 9" id="KW-0479">Metal-binding</keyword>
<dbReference type="Pfam" id="PF04057">
    <property type="entry name" value="Rep-A_N"/>
    <property type="match status" value="1"/>
</dbReference>
<dbReference type="NCBIfam" id="TIGR00617">
    <property type="entry name" value="rpa1"/>
    <property type="match status" value="1"/>
</dbReference>
<dbReference type="Proteomes" id="UP000076798">
    <property type="component" value="Unassembled WGS sequence"/>
</dbReference>
<dbReference type="GO" id="GO:0005662">
    <property type="term" value="C:DNA replication factor A complex"/>
    <property type="evidence" value="ECO:0007669"/>
    <property type="project" value="UniProtKB-ARBA"/>
</dbReference>
<keyword evidence="16" id="KW-1185">Reference proteome</keyword>
<dbReference type="PANTHER" id="PTHR47165:SF4">
    <property type="entry name" value="OS03G0429900 PROTEIN"/>
    <property type="match status" value="1"/>
</dbReference>
<evidence type="ECO:0000256" key="8">
    <source>
        <dbReference type="ARBA" id="ARBA00023242"/>
    </source>
</evidence>
<sequence>MFTDAPLSSEDPSNPIFDSNPRVQILSIKKVTPGGPNPVERHRVIISDGVHFVQGMLAAQLNSLVLDGLAVKNSVVNLTKWAVNTLTTQQQNKRLLIVLAMEVVGVTEKIGSPENLDLKASEGAAGVASPTTPAVPAEQKVFKVEVPQASSAPRQQPKPAGRPPGSTVVVFPIESLSPYQNKWTIKARVIQKSDIKHYSNQRGEGKLFSVTLMDESAEIKATGFNTVVDELYDKFEEGKVYEISRGKVQIAKRKYSNVNNDYELNFERGTEVREVTDVAEMPAIKYSFIELKALDQQTKDSTVDVLVIVKQIGDLTQVTSKATQKAIPKRDLTVVDRSTYSCRLTLWGKQAENFNEPNQPVIAFKGLRVGDFGGRTLSMSGSSTMTVNPDMEEAHKLRGWFDQEGGAANFQSHSSAGASAGSATISRTEMKTFQDVKDEGLGTEERQDFFTTRATITHIKPDNLAYPACPTPNCNKKVIESGYENWRCEKCDKSYPKPEYRYIMSIAAADYTTQAWLQGFNDVGIAVFGMKADEMFELKDASQDDFEAAVKKGVGKSFLFSIKAKTDTYNDTTRVRYGVMRLAPLDWKEECHSLLETLHSPYAQ</sequence>
<feature type="domain" description="Replication protein A OB" evidence="14">
    <location>
        <begin position="292"/>
        <end position="388"/>
    </location>
</feature>
<name>A0A166E519_9AGAM</name>
<keyword evidence="7 9" id="KW-0238">DNA-binding</keyword>
<evidence type="ECO:0000259" key="11">
    <source>
        <dbReference type="Pfam" id="PF01336"/>
    </source>
</evidence>
<protein>
    <recommendedName>
        <fullName evidence="9">Replication protein A subunit</fullName>
    </recommendedName>
</protein>
<dbReference type="Pfam" id="PF08646">
    <property type="entry name" value="Rep_fac-A_C"/>
    <property type="match status" value="1"/>
</dbReference>
<proteinExistence type="inferred from homology"/>
<evidence type="ECO:0000256" key="7">
    <source>
        <dbReference type="ARBA" id="ARBA00023125"/>
    </source>
</evidence>
<dbReference type="FunFam" id="2.40.50.140:FF:000041">
    <property type="entry name" value="Replication protein A subunit"/>
    <property type="match status" value="1"/>
</dbReference>
<feature type="region of interest" description="Disordered" evidence="10">
    <location>
        <begin position="146"/>
        <end position="165"/>
    </location>
</feature>
<dbReference type="PANTHER" id="PTHR47165">
    <property type="entry name" value="OS03G0429900 PROTEIN"/>
    <property type="match status" value="1"/>
</dbReference>
<dbReference type="FunFam" id="2.40.50.140:FF:000064">
    <property type="entry name" value="Replication protein A subunit"/>
    <property type="match status" value="1"/>
</dbReference>
<dbReference type="STRING" id="1314776.A0A166E519"/>
<feature type="domain" description="Replication factor A C-terminal" evidence="13">
    <location>
        <begin position="449"/>
        <end position="594"/>
    </location>
</feature>
<evidence type="ECO:0000259" key="14">
    <source>
        <dbReference type="Pfam" id="PF16900"/>
    </source>
</evidence>
<dbReference type="InterPro" id="IPR004365">
    <property type="entry name" value="NA-bd_OB_tRNA"/>
</dbReference>
<evidence type="ECO:0000313" key="16">
    <source>
        <dbReference type="Proteomes" id="UP000076798"/>
    </source>
</evidence>
<comment type="subcellular location">
    <subcellularLocation>
        <location evidence="1 9">Nucleus</location>
    </subcellularLocation>
</comment>
<dbReference type="GO" id="GO:0003677">
    <property type="term" value="F:DNA binding"/>
    <property type="evidence" value="ECO:0007669"/>
    <property type="project" value="UniProtKB-KW"/>
</dbReference>
<keyword evidence="6 9" id="KW-0862">Zinc</keyword>
<dbReference type="CDD" id="cd04475">
    <property type="entry name" value="RPA1_DBD_B"/>
    <property type="match status" value="1"/>
</dbReference>
<keyword evidence="5 9" id="KW-0863">Zinc-finger</keyword>
<dbReference type="InterPro" id="IPR007199">
    <property type="entry name" value="Rep_factor-A_N"/>
</dbReference>
<dbReference type="InterPro" id="IPR047192">
    <property type="entry name" value="Euk_RPA1_DBD_C"/>
</dbReference>
<evidence type="ECO:0000259" key="12">
    <source>
        <dbReference type="Pfam" id="PF04057"/>
    </source>
</evidence>
<evidence type="ECO:0000256" key="2">
    <source>
        <dbReference type="ARBA" id="ARBA00005690"/>
    </source>
</evidence>
<feature type="domain" description="Replication factor-A protein 1 N-terminal" evidence="12">
    <location>
        <begin position="19"/>
        <end position="104"/>
    </location>
</feature>
<dbReference type="InterPro" id="IPR031657">
    <property type="entry name" value="REPA_OB_2"/>
</dbReference>
<evidence type="ECO:0000256" key="1">
    <source>
        <dbReference type="ARBA" id="ARBA00004123"/>
    </source>
</evidence>
<evidence type="ECO:0000256" key="9">
    <source>
        <dbReference type="RuleBase" id="RU364130"/>
    </source>
</evidence>
<dbReference type="FunFam" id="2.40.50.140:FF:000090">
    <property type="entry name" value="Replication protein A subunit"/>
    <property type="match status" value="1"/>
</dbReference>
<keyword evidence="8 9" id="KW-0539">Nucleus</keyword>
<gene>
    <name evidence="15" type="ORF">SISSUDRAFT_985134</name>
</gene>
<dbReference type="CDD" id="cd04477">
    <property type="entry name" value="RPA1N"/>
    <property type="match status" value="1"/>
</dbReference>
<dbReference type="Pfam" id="PF16900">
    <property type="entry name" value="REPA_OB_2"/>
    <property type="match status" value="1"/>
</dbReference>